<gene>
    <name evidence="3" type="ORF">SAMN04488109_5864</name>
</gene>
<dbReference type="Proteomes" id="UP000184212">
    <property type="component" value="Unassembled WGS sequence"/>
</dbReference>
<dbReference type="Pfam" id="PF06439">
    <property type="entry name" value="3keto-disac_hyd"/>
    <property type="match status" value="1"/>
</dbReference>
<proteinExistence type="predicted"/>
<reference evidence="3 4" key="1">
    <citation type="submission" date="2016-11" db="EMBL/GenBank/DDBJ databases">
        <authorList>
            <person name="Jaros S."/>
            <person name="Januszkiewicz K."/>
            <person name="Wedrychowicz H."/>
        </authorList>
    </citation>
    <scope>NUCLEOTIDE SEQUENCE [LARGE SCALE GENOMIC DNA]</scope>
    <source>
        <strain evidence="3 4">DSM 24574</strain>
    </source>
</reference>
<sequence>MKIKTFYTSLFAALIAVSSFGQGKIIKLSTSEKDYDMKNATLAPYAGEGISGVQLTTPNQKSGVAWLKGKTFTEGVIEFDVMGANNPGASFVGIAFHAQNDSTYDCIYFRPFNFVAPKQENRDHMVQYISMPENDWYTLREKRTGEFEKEIKNAPNPDKWFHARIEVKGDAIRVFVNHNPTPALVVNKLNAHHDGKIGLWVGSNSFGRFANLKF</sequence>
<keyword evidence="4" id="KW-1185">Reference proteome</keyword>
<evidence type="ECO:0000259" key="2">
    <source>
        <dbReference type="Pfam" id="PF06439"/>
    </source>
</evidence>
<evidence type="ECO:0000256" key="1">
    <source>
        <dbReference type="SAM" id="SignalP"/>
    </source>
</evidence>
<evidence type="ECO:0000313" key="4">
    <source>
        <dbReference type="Proteomes" id="UP000184212"/>
    </source>
</evidence>
<dbReference type="AlphaFoldDB" id="A0A1M5WNI5"/>
<dbReference type="Gene3D" id="2.60.120.560">
    <property type="entry name" value="Exo-inulinase, domain 1"/>
    <property type="match status" value="1"/>
</dbReference>
<keyword evidence="1" id="KW-0732">Signal</keyword>
<dbReference type="GO" id="GO:0016787">
    <property type="term" value="F:hydrolase activity"/>
    <property type="evidence" value="ECO:0007669"/>
    <property type="project" value="InterPro"/>
</dbReference>
<dbReference type="InterPro" id="IPR010496">
    <property type="entry name" value="AL/BT2_dom"/>
</dbReference>
<dbReference type="STRING" id="947013.SAMN04488109_5864"/>
<protein>
    <recommendedName>
        <fullName evidence="2">3-keto-alpha-glucoside-1,2-lyase/3-keto-2-hydroxy-glucal hydratase domain-containing protein</fullName>
    </recommendedName>
</protein>
<accession>A0A1M5WNI5</accession>
<feature type="signal peptide" evidence="1">
    <location>
        <begin position="1"/>
        <end position="23"/>
    </location>
</feature>
<organism evidence="3 4">
    <name type="scientific">Chryseolinea serpens</name>
    <dbReference type="NCBI Taxonomy" id="947013"/>
    <lineage>
        <taxon>Bacteria</taxon>
        <taxon>Pseudomonadati</taxon>
        <taxon>Bacteroidota</taxon>
        <taxon>Cytophagia</taxon>
        <taxon>Cytophagales</taxon>
        <taxon>Fulvivirgaceae</taxon>
        <taxon>Chryseolinea</taxon>
    </lineage>
</organism>
<evidence type="ECO:0000313" key="3">
    <source>
        <dbReference type="EMBL" id="SHH89069.1"/>
    </source>
</evidence>
<feature type="domain" description="3-keto-alpha-glucoside-1,2-lyase/3-keto-2-hydroxy-glucal hydratase" evidence="2">
    <location>
        <begin position="56"/>
        <end position="211"/>
    </location>
</feature>
<dbReference type="RefSeq" id="WP_073141782.1">
    <property type="nucleotide sequence ID" value="NZ_FQWQ01000005.1"/>
</dbReference>
<feature type="chain" id="PRO_5012770726" description="3-keto-alpha-glucoside-1,2-lyase/3-keto-2-hydroxy-glucal hydratase domain-containing protein" evidence="1">
    <location>
        <begin position="24"/>
        <end position="214"/>
    </location>
</feature>
<dbReference type="OrthoDB" id="118532at2"/>
<name>A0A1M5WNI5_9BACT</name>
<dbReference type="EMBL" id="FQWQ01000005">
    <property type="protein sequence ID" value="SHH89069.1"/>
    <property type="molecule type" value="Genomic_DNA"/>
</dbReference>